<dbReference type="NCBIfam" id="TIGR01764">
    <property type="entry name" value="excise"/>
    <property type="match status" value="1"/>
</dbReference>
<evidence type="ECO:0000313" key="3">
    <source>
        <dbReference type="Proteomes" id="UP000186551"/>
    </source>
</evidence>
<sequence>MTENPFMIIENRLNQLESILLDIRAHQTKPQLDTLSTDQLLTVEEASKFLTLAIPTVYTLVQRRILPACKQGKRLYFSKEELTAWVMQGRKKTRSEVEAEVAAYKSTHRRKRIVATA</sequence>
<reference evidence="2 3" key="1">
    <citation type="submission" date="2016-03" db="EMBL/GenBank/DDBJ databases">
        <title>Genome sequence of Pontibacter sp. nov., of the family cytophagaceae, isolated from marine sediment of the Yellow Sea, China.</title>
        <authorList>
            <person name="Zhang G."/>
            <person name="Zhang R."/>
        </authorList>
    </citation>
    <scope>NUCLEOTIDE SEQUENCE [LARGE SCALE GENOMIC DNA]</scope>
    <source>
        <strain evidence="2 3">S10-8</strain>
    </source>
</reference>
<dbReference type="InterPro" id="IPR010093">
    <property type="entry name" value="SinI_DNA-bd"/>
</dbReference>
<dbReference type="OrthoDB" id="597977at2"/>
<dbReference type="GO" id="GO:0003677">
    <property type="term" value="F:DNA binding"/>
    <property type="evidence" value="ECO:0007669"/>
    <property type="project" value="InterPro"/>
</dbReference>
<proteinExistence type="predicted"/>
<dbReference type="InterPro" id="IPR041657">
    <property type="entry name" value="HTH_17"/>
</dbReference>
<dbReference type="STRING" id="1797110.A3841_00865"/>
<protein>
    <recommendedName>
        <fullName evidence="1">Helix-turn-helix domain-containing protein</fullName>
    </recommendedName>
</protein>
<dbReference type="Proteomes" id="UP000186551">
    <property type="component" value="Unassembled WGS sequence"/>
</dbReference>
<comment type="caution">
    <text evidence="2">The sequence shown here is derived from an EMBL/GenBank/DDBJ whole genome shotgun (WGS) entry which is preliminary data.</text>
</comment>
<dbReference type="EMBL" id="LVWA01000008">
    <property type="protein sequence ID" value="OKL39534.1"/>
    <property type="molecule type" value="Genomic_DNA"/>
</dbReference>
<keyword evidence="3" id="KW-1185">Reference proteome</keyword>
<accession>A0A1Q5PBF0</accession>
<name>A0A1Q5PBF0_9BACT</name>
<dbReference type="AlphaFoldDB" id="A0A1Q5PBF0"/>
<feature type="domain" description="Helix-turn-helix" evidence="1">
    <location>
        <begin position="40"/>
        <end position="89"/>
    </location>
</feature>
<evidence type="ECO:0000313" key="2">
    <source>
        <dbReference type="EMBL" id="OKL39534.1"/>
    </source>
</evidence>
<dbReference type="Pfam" id="PF12728">
    <property type="entry name" value="HTH_17"/>
    <property type="match status" value="1"/>
</dbReference>
<gene>
    <name evidence="2" type="ORF">A3841_00865</name>
</gene>
<organism evidence="2 3">
    <name type="scientific">Pontibacter flavimaris</name>
    <dbReference type="NCBI Taxonomy" id="1797110"/>
    <lineage>
        <taxon>Bacteria</taxon>
        <taxon>Pseudomonadati</taxon>
        <taxon>Bacteroidota</taxon>
        <taxon>Cytophagia</taxon>
        <taxon>Cytophagales</taxon>
        <taxon>Hymenobacteraceae</taxon>
        <taxon>Pontibacter</taxon>
    </lineage>
</organism>
<evidence type="ECO:0000259" key="1">
    <source>
        <dbReference type="Pfam" id="PF12728"/>
    </source>
</evidence>
<dbReference type="RefSeq" id="WP_073852870.1">
    <property type="nucleotide sequence ID" value="NZ_LVWA01000008.1"/>
</dbReference>